<dbReference type="PROSITE" id="PS50109">
    <property type="entry name" value="HIS_KIN"/>
    <property type="match status" value="1"/>
</dbReference>
<dbReference type="SMART" id="SM00387">
    <property type="entry name" value="HATPase_c"/>
    <property type="match status" value="1"/>
</dbReference>
<keyword evidence="6" id="KW-0808">Transferase</keyword>
<dbReference type="PANTHER" id="PTHR43065">
    <property type="entry name" value="SENSOR HISTIDINE KINASE"/>
    <property type="match status" value="1"/>
</dbReference>
<keyword evidence="13 14" id="KW-0472">Membrane</keyword>
<dbReference type="AlphaFoldDB" id="A0A0D2HZT4"/>
<keyword evidence="7 14" id="KW-0812">Transmembrane</keyword>
<evidence type="ECO:0000256" key="6">
    <source>
        <dbReference type="ARBA" id="ARBA00022679"/>
    </source>
</evidence>
<feature type="domain" description="Histidine kinase" evidence="15">
    <location>
        <begin position="331"/>
        <end position="548"/>
    </location>
</feature>
<proteinExistence type="predicted"/>
<evidence type="ECO:0000256" key="2">
    <source>
        <dbReference type="ARBA" id="ARBA00004651"/>
    </source>
</evidence>
<dbReference type="Gene3D" id="1.10.287.130">
    <property type="match status" value="1"/>
</dbReference>
<keyword evidence="8" id="KW-0547">Nucleotide-binding</keyword>
<keyword evidence="4" id="KW-1003">Cell membrane</keyword>
<sequence>MGKAYRQLARRMTTTALVIALVPLYLFGAGIYLYFTNLQEEKLKAELQNLAVNRANAIDIFLAERTAMLEVLVSTSSLDQLTSPDNLSNIFSLLNRRAWSFLDLGVIDATGRHQTYVGPYHLENRQYKDTDWFRETMLRGVYVSDVFLGFREAPHFVIAVKHLNGPKAWILRATIDSDVFTKLVRSAQLGARGDAYIINKEGKYQTPPRFGGKILSTAPIDIKQVPRKTSVITRTTKDGKRLFTAFVWLPQVSWLLVIDQDPNEALGGLSLAGALELGGLVLGTLLISVIVIFLVRLMIRQLEKQDQERAKLDAQLAHSARLVSLGRMAAGVAHEINNPLAAIGEMAGLMEDLMDQQFIDSNEHGELFQENARKIQDHVDRAREVTHRLLGFARRMEPQWDMVNVNEVLEEAYSFVEKEASFKEVEIRHSLDLDAPMIRSDRAQLQQVFLNLMTNALDAVEPKGVITITTRGEDTKVEVEIADNGCGIAPEIQDRIFDPFFTTKQPGEGTGLGLSISHSLMQQLGGTINFESTAGQGTSFRLTLPKNEY</sequence>
<reference evidence="16 17" key="1">
    <citation type="submission" date="2013-11" db="EMBL/GenBank/DDBJ databases">
        <title>Metagenomic analysis of a methanogenic consortium involved in long chain n-alkane degradation.</title>
        <authorList>
            <person name="Davidova I.A."/>
            <person name="Callaghan A.V."/>
            <person name="Wawrik B."/>
            <person name="Pruitt S."/>
            <person name="Marks C."/>
            <person name="Duncan K.E."/>
            <person name="Suflita J.M."/>
        </authorList>
    </citation>
    <scope>NUCLEOTIDE SEQUENCE [LARGE SCALE GENOMIC DNA]</scope>
    <source>
        <strain evidence="16 17">SPR</strain>
    </source>
</reference>
<evidence type="ECO:0000256" key="14">
    <source>
        <dbReference type="SAM" id="Phobius"/>
    </source>
</evidence>
<dbReference type="Pfam" id="PF00512">
    <property type="entry name" value="HisKA"/>
    <property type="match status" value="1"/>
</dbReference>
<dbReference type="EC" id="2.7.13.3" evidence="3"/>
<dbReference type="GO" id="GO:0005524">
    <property type="term" value="F:ATP binding"/>
    <property type="evidence" value="ECO:0007669"/>
    <property type="project" value="UniProtKB-KW"/>
</dbReference>
<feature type="transmembrane region" description="Helical" evidence="14">
    <location>
        <begin position="12"/>
        <end position="35"/>
    </location>
</feature>
<dbReference type="InterPro" id="IPR004358">
    <property type="entry name" value="Sig_transdc_His_kin-like_C"/>
</dbReference>
<dbReference type="Proteomes" id="UP000032233">
    <property type="component" value="Unassembled WGS sequence"/>
</dbReference>
<evidence type="ECO:0000256" key="7">
    <source>
        <dbReference type="ARBA" id="ARBA00022692"/>
    </source>
</evidence>
<dbReference type="Gene3D" id="3.30.450.20">
    <property type="entry name" value="PAS domain"/>
    <property type="match status" value="1"/>
</dbReference>
<comment type="caution">
    <text evidence="16">The sequence shown here is derived from an EMBL/GenBank/DDBJ whole genome shotgun (WGS) entry which is preliminary data.</text>
</comment>
<gene>
    <name evidence="16" type="ORF">X474_00225</name>
</gene>
<evidence type="ECO:0000256" key="1">
    <source>
        <dbReference type="ARBA" id="ARBA00000085"/>
    </source>
</evidence>
<accession>A0A0D2HZT4</accession>
<dbReference type="PANTHER" id="PTHR43065:SF46">
    <property type="entry name" value="C4-DICARBOXYLATE TRANSPORT SENSOR PROTEIN DCTB"/>
    <property type="match status" value="1"/>
</dbReference>
<dbReference type="CDD" id="cd18774">
    <property type="entry name" value="PDC2_HK_sensor"/>
    <property type="match status" value="1"/>
</dbReference>
<dbReference type="InParanoid" id="A0A0D2HZT4"/>
<dbReference type="PATRIC" id="fig|1429043.3.peg.49"/>
<dbReference type="SUPFAM" id="SSF47384">
    <property type="entry name" value="Homodimeric domain of signal transducing histidine kinase"/>
    <property type="match status" value="1"/>
</dbReference>
<keyword evidence="10" id="KW-0067">ATP-binding</keyword>
<keyword evidence="12" id="KW-0902">Two-component regulatory system</keyword>
<organism evidence="16 17">
    <name type="scientific">Dethiosulfatarculus sandiegensis</name>
    <dbReference type="NCBI Taxonomy" id="1429043"/>
    <lineage>
        <taxon>Bacteria</taxon>
        <taxon>Pseudomonadati</taxon>
        <taxon>Thermodesulfobacteriota</taxon>
        <taxon>Desulfarculia</taxon>
        <taxon>Desulfarculales</taxon>
        <taxon>Desulfarculaceae</taxon>
        <taxon>Dethiosulfatarculus</taxon>
    </lineage>
</organism>
<keyword evidence="9 16" id="KW-0418">Kinase</keyword>
<dbReference type="InterPro" id="IPR003661">
    <property type="entry name" value="HisK_dim/P_dom"/>
</dbReference>
<name>A0A0D2HZT4_9BACT</name>
<evidence type="ECO:0000256" key="13">
    <source>
        <dbReference type="ARBA" id="ARBA00023136"/>
    </source>
</evidence>
<dbReference type="InterPro" id="IPR003594">
    <property type="entry name" value="HATPase_dom"/>
</dbReference>
<dbReference type="Pfam" id="PF02743">
    <property type="entry name" value="dCache_1"/>
    <property type="match status" value="1"/>
</dbReference>
<evidence type="ECO:0000256" key="9">
    <source>
        <dbReference type="ARBA" id="ARBA00022777"/>
    </source>
</evidence>
<dbReference type="GO" id="GO:0000155">
    <property type="term" value="F:phosphorelay sensor kinase activity"/>
    <property type="evidence" value="ECO:0007669"/>
    <property type="project" value="InterPro"/>
</dbReference>
<dbReference type="SUPFAM" id="SSF55874">
    <property type="entry name" value="ATPase domain of HSP90 chaperone/DNA topoisomerase II/histidine kinase"/>
    <property type="match status" value="1"/>
</dbReference>
<keyword evidence="11 14" id="KW-1133">Transmembrane helix</keyword>
<evidence type="ECO:0000256" key="4">
    <source>
        <dbReference type="ARBA" id="ARBA00022475"/>
    </source>
</evidence>
<dbReference type="GO" id="GO:0005886">
    <property type="term" value="C:plasma membrane"/>
    <property type="evidence" value="ECO:0007669"/>
    <property type="project" value="UniProtKB-SubCell"/>
</dbReference>
<keyword evidence="17" id="KW-1185">Reference proteome</keyword>
<dbReference type="InterPro" id="IPR033479">
    <property type="entry name" value="dCache_1"/>
</dbReference>
<evidence type="ECO:0000256" key="11">
    <source>
        <dbReference type="ARBA" id="ARBA00022989"/>
    </source>
</evidence>
<dbReference type="InterPro" id="IPR036097">
    <property type="entry name" value="HisK_dim/P_sf"/>
</dbReference>
<dbReference type="InterPro" id="IPR005467">
    <property type="entry name" value="His_kinase_dom"/>
</dbReference>
<dbReference type="InterPro" id="IPR036890">
    <property type="entry name" value="HATPase_C_sf"/>
</dbReference>
<evidence type="ECO:0000313" key="17">
    <source>
        <dbReference type="Proteomes" id="UP000032233"/>
    </source>
</evidence>
<evidence type="ECO:0000259" key="15">
    <source>
        <dbReference type="PROSITE" id="PS50109"/>
    </source>
</evidence>
<evidence type="ECO:0000256" key="12">
    <source>
        <dbReference type="ARBA" id="ARBA00023012"/>
    </source>
</evidence>
<evidence type="ECO:0000256" key="3">
    <source>
        <dbReference type="ARBA" id="ARBA00012438"/>
    </source>
</evidence>
<protein>
    <recommendedName>
        <fullName evidence="3">histidine kinase</fullName>
        <ecNumber evidence="3">2.7.13.3</ecNumber>
    </recommendedName>
</protein>
<dbReference type="EMBL" id="AZAC01000001">
    <property type="protein sequence ID" value="KIX15798.1"/>
    <property type="molecule type" value="Genomic_DNA"/>
</dbReference>
<dbReference type="Gene3D" id="3.30.565.10">
    <property type="entry name" value="Histidine kinase-like ATPase, C-terminal domain"/>
    <property type="match status" value="1"/>
</dbReference>
<dbReference type="STRING" id="1429043.X474_00225"/>
<evidence type="ECO:0000313" key="16">
    <source>
        <dbReference type="EMBL" id="KIX15798.1"/>
    </source>
</evidence>
<keyword evidence="5" id="KW-0597">Phosphoprotein</keyword>
<comment type="catalytic activity">
    <reaction evidence="1">
        <text>ATP + protein L-histidine = ADP + protein N-phospho-L-histidine.</text>
        <dbReference type="EC" id="2.7.13.3"/>
    </reaction>
</comment>
<dbReference type="SMART" id="SM00388">
    <property type="entry name" value="HisKA"/>
    <property type="match status" value="1"/>
</dbReference>
<dbReference type="RefSeq" id="WP_044346056.1">
    <property type="nucleotide sequence ID" value="NZ_AZAC01000001.1"/>
</dbReference>
<feature type="transmembrane region" description="Helical" evidence="14">
    <location>
        <begin position="278"/>
        <end position="299"/>
    </location>
</feature>
<evidence type="ECO:0000256" key="8">
    <source>
        <dbReference type="ARBA" id="ARBA00022741"/>
    </source>
</evidence>
<comment type="subcellular location">
    <subcellularLocation>
        <location evidence="2">Cell membrane</location>
        <topology evidence="2">Multi-pass membrane protein</topology>
    </subcellularLocation>
</comment>
<evidence type="ECO:0000256" key="5">
    <source>
        <dbReference type="ARBA" id="ARBA00022553"/>
    </source>
</evidence>
<dbReference type="Pfam" id="PF02518">
    <property type="entry name" value="HATPase_c"/>
    <property type="match status" value="1"/>
</dbReference>
<dbReference type="OrthoDB" id="9777714at2"/>
<dbReference type="PRINTS" id="PR00344">
    <property type="entry name" value="BCTRLSENSOR"/>
</dbReference>
<dbReference type="CDD" id="cd00082">
    <property type="entry name" value="HisKA"/>
    <property type="match status" value="1"/>
</dbReference>
<evidence type="ECO:0000256" key="10">
    <source>
        <dbReference type="ARBA" id="ARBA00022840"/>
    </source>
</evidence>